<proteinExistence type="predicted"/>
<sequence>MDNKLEFLNAEKSSAVYYGTSRPTDSNKCLVILPAQIECLKEYENLKDKATTIDSFDFEDEYRKSLMKLQTKLHRKDVAEFWVKESTAKSTCYAIRRCRKNQPEPKNTKNLNLDETEKFIKINGRDEFFLQTEKEF</sequence>
<reference evidence="1" key="1">
    <citation type="submission" date="2021-02" db="EMBL/GenBank/DDBJ databases">
        <authorList>
            <person name="Nowell W R."/>
        </authorList>
    </citation>
    <scope>NUCLEOTIDE SEQUENCE</scope>
    <source>
        <strain evidence="1">Ploen Becks lab</strain>
    </source>
</reference>
<dbReference type="OrthoDB" id="10566123at2759"/>
<keyword evidence="2" id="KW-1185">Reference proteome</keyword>
<organism evidence="1 2">
    <name type="scientific">Brachionus calyciflorus</name>
    <dbReference type="NCBI Taxonomy" id="104777"/>
    <lineage>
        <taxon>Eukaryota</taxon>
        <taxon>Metazoa</taxon>
        <taxon>Spiralia</taxon>
        <taxon>Gnathifera</taxon>
        <taxon>Rotifera</taxon>
        <taxon>Eurotatoria</taxon>
        <taxon>Monogononta</taxon>
        <taxon>Pseudotrocha</taxon>
        <taxon>Ploima</taxon>
        <taxon>Brachionidae</taxon>
        <taxon>Brachionus</taxon>
    </lineage>
</organism>
<dbReference type="EMBL" id="CAJNOC010002928">
    <property type="protein sequence ID" value="CAF0958517.1"/>
    <property type="molecule type" value="Genomic_DNA"/>
</dbReference>
<dbReference type="AlphaFoldDB" id="A0A814DTW4"/>
<gene>
    <name evidence="1" type="ORF">OXX778_LOCUS14322</name>
</gene>
<accession>A0A814DTW4</accession>
<name>A0A814DTW4_9BILA</name>
<evidence type="ECO:0000313" key="2">
    <source>
        <dbReference type="Proteomes" id="UP000663879"/>
    </source>
</evidence>
<protein>
    <submittedName>
        <fullName evidence="1">Uncharacterized protein</fullName>
    </submittedName>
</protein>
<evidence type="ECO:0000313" key="1">
    <source>
        <dbReference type="EMBL" id="CAF0958517.1"/>
    </source>
</evidence>
<comment type="caution">
    <text evidence="1">The sequence shown here is derived from an EMBL/GenBank/DDBJ whole genome shotgun (WGS) entry which is preliminary data.</text>
</comment>
<dbReference type="Proteomes" id="UP000663879">
    <property type="component" value="Unassembled WGS sequence"/>
</dbReference>